<reference evidence="3" key="1">
    <citation type="journal article" date="2022" name="Int. J. Mol. Sci.">
        <title>Draft Genome of Tanacetum Coccineum: Genomic Comparison of Closely Related Tanacetum-Family Plants.</title>
        <authorList>
            <person name="Yamashiro T."/>
            <person name="Shiraishi A."/>
            <person name="Nakayama K."/>
            <person name="Satake H."/>
        </authorList>
    </citation>
    <scope>NUCLEOTIDE SEQUENCE</scope>
</reference>
<feature type="region of interest" description="Disordered" evidence="2">
    <location>
        <begin position="145"/>
        <end position="164"/>
    </location>
</feature>
<feature type="region of interest" description="Disordered" evidence="2">
    <location>
        <begin position="78"/>
        <end position="109"/>
    </location>
</feature>
<reference evidence="3" key="2">
    <citation type="submission" date="2022-01" db="EMBL/GenBank/DDBJ databases">
        <authorList>
            <person name="Yamashiro T."/>
            <person name="Shiraishi A."/>
            <person name="Satake H."/>
            <person name="Nakayama K."/>
        </authorList>
    </citation>
    <scope>NUCLEOTIDE SEQUENCE</scope>
</reference>
<dbReference type="EMBL" id="BQNB010019019">
    <property type="protein sequence ID" value="GJT80727.1"/>
    <property type="molecule type" value="Genomic_DNA"/>
</dbReference>
<evidence type="ECO:0000313" key="4">
    <source>
        <dbReference type="Proteomes" id="UP001151760"/>
    </source>
</evidence>
<evidence type="ECO:0000256" key="2">
    <source>
        <dbReference type="SAM" id="MobiDB-lite"/>
    </source>
</evidence>
<comment type="caution">
    <text evidence="3">The sequence shown here is derived from an EMBL/GenBank/DDBJ whole genome shotgun (WGS) entry which is preliminary data.</text>
</comment>
<sequence>MDLLAFIHVADPTKVRIVERESVEGEVKLLDSTMGSVVPLLPVAPDCADNELEAKIELVTTAKDTAIVAVERPKRQCKKRPAVADAGGSSHPPKKLRGDHGTSGGIATGGKSPSVIKDLLVRSILNVEAGVETVATLPFVTSSVSATPKHEGVNPTDSVTGGNLRTVGPAEKFVISPDSSHHSSTHASGAKVTSVIRSAALPPVITKAVITFTTYGIPSAPVPKTSAKVNTLVHASIFHDSDSVGMVRPDVAGPSNLPGKELSLRSQEVDSENLHEVFIPRWNVSNDAILDDFDTSREFIDHLAPPVILSEREDAEIENLKAQLRLKESEAAEAIQLRTQVSAAMVTEKIHVVEIETLKQGNVALENEKKSLDGKVTGLQSLVSTKDLELKDLNAALSSLQSQNDGLVDQVRALEATCSGLRG</sequence>
<proteinExistence type="predicted"/>
<evidence type="ECO:0000313" key="3">
    <source>
        <dbReference type="EMBL" id="GJT80727.1"/>
    </source>
</evidence>
<feature type="coiled-coil region" evidence="1">
    <location>
        <begin position="310"/>
        <end position="417"/>
    </location>
</feature>
<keyword evidence="1" id="KW-0175">Coiled coil</keyword>
<keyword evidence="4" id="KW-1185">Reference proteome</keyword>
<dbReference type="Proteomes" id="UP001151760">
    <property type="component" value="Unassembled WGS sequence"/>
</dbReference>
<name>A0ABQ5H0F7_9ASTR</name>
<protein>
    <submittedName>
        <fullName evidence="3">Uncharacterized protein</fullName>
    </submittedName>
</protein>
<evidence type="ECO:0000256" key="1">
    <source>
        <dbReference type="SAM" id="Coils"/>
    </source>
</evidence>
<gene>
    <name evidence="3" type="ORF">Tco_1055069</name>
</gene>
<organism evidence="3 4">
    <name type="scientific">Tanacetum coccineum</name>
    <dbReference type="NCBI Taxonomy" id="301880"/>
    <lineage>
        <taxon>Eukaryota</taxon>
        <taxon>Viridiplantae</taxon>
        <taxon>Streptophyta</taxon>
        <taxon>Embryophyta</taxon>
        <taxon>Tracheophyta</taxon>
        <taxon>Spermatophyta</taxon>
        <taxon>Magnoliopsida</taxon>
        <taxon>eudicotyledons</taxon>
        <taxon>Gunneridae</taxon>
        <taxon>Pentapetalae</taxon>
        <taxon>asterids</taxon>
        <taxon>campanulids</taxon>
        <taxon>Asterales</taxon>
        <taxon>Asteraceae</taxon>
        <taxon>Asteroideae</taxon>
        <taxon>Anthemideae</taxon>
        <taxon>Anthemidinae</taxon>
        <taxon>Tanacetum</taxon>
    </lineage>
</organism>
<accession>A0ABQ5H0F7</accession>